<organism evidence="2 3">
    <name type="scientific">Larinioides sclopetarius</name>
    <dbReference type="NCBI Taxonomy" id="280406"/>
    <lineage>
        <taxon>Eukaryota</taxon>
        <taxon>Metazoa</taxon>
        <taxon>Ecdysozoa</taxon>
        <taxon>Arthropoda</taxon>
        <taxon>Chelicerata</taxon>
        <taxon>Arachnida</taxon>
        <taxon>Araneae</taxon>
        <taxon>Araneomorphae</taxon>
        <taxon>Entelegynae</taxon>
        <taxon>Araneoidea</taxon>
        <taxon>Araneidae</taxon>
        <taxon>Larinioides</taxon>
    </lineage>
</organism>
<dbReference type="AlphaFoldDB" id="A0AAV1ZBS7"/>
<gene>
    <name evidence="2" type="ORF">LARSCL_LOCUS4505</name>
</gene>
<feature type="signal peptide" evidence="1">
    <location>
        <begin position="1"/>
        <end position="20"/>
    </location>
</feature>
<evidence type="ECO:0000256" key="1">
    <source>
        <dbReference type="SAM" id="SignalP"/>
    </source>
</evidence>
<proteinExistence type="predicted"/>
<evidence type="ECO:0000313" key="2">
    <source>
        <dbReference type="EMBL" id="CAL1268994.1"/>
    </source>
</evidence>
<evidence type="ECO:0000313" key="3">
    <source>
        <dbReference type="Proteomes" id="UP001497382"/>
    </source>
</evidence>
<comment type="caution">
    <text evidence="2">The sequence shown here is derived from an EMBL/GenBank/DDBJ whole genome shotgun (WGS) entry which is preliminary data.</text>
</comment>
<reference evidence="2 3" key="1">
    <citation type="submission" date="2024-04" db="EMBL/GenBank/DDBJ databases">
        <authorList>
            <person name="Rising A."/>
            <person name="Reimegard J."/>
            <person name="Sonavane S."/>
            <person name="Akerstrom W."/>
            <person name="Nylinder S."/>
            <person name="Hedman E."/>
            <person name="Kallberg Y."/>
        </authorList>
    </citation>
    <scope>NUCLEOTIDE SEQUENCE [LARGE SCALE GENOMIC DNA]</scope>
</reference>
<name>A0AAV1ZBS7_9ARAC</name>
<accession>A0AAV1ZBS7</accession>
<keyword evidence="3" id="KW-1185">Reference proteome</keyword>
<keyword evidence="1" id="KW-0732">Signal</keyword>
<dbReference type="EMBL" id="CAXIEN010000037">
    <property type="protein sequence ID" value="CAL1268994.1"/>
    <property type="molecule type" value="Genomic_DNA"/>
</dbReference>
<protein>
    <submittedName>
        <fullName evidence="2">Uncharacterized protein</fullName>
    </submittedName>
</protein>
<sequence length="125" mass="14391">MNTAFSSFLLVLLAALCVQCQEEEGCGVLKIKCRKNQYCFRPKLNLDLDLGVCLPYLRKGALCNDDLRCSPELECKEVKSIIRFKTCQEPSSKPTDDGNFYCARFYIQSTRGIYIYLRDFRHARA</sequence>
<feature type="chain" id="PRO_5043976678" evidence="1">
    <location>
        <begin position="21"/>
        <end position="125"/>
    </location>
</feature>
<dbReference type="Proteomes" id="UP001497382">
    <property type="component" value="Unassembled WGS sequence"/>
</dbReference>